<name>A0A7J7IUK6_BUGNE</name>
<protein>
    <submittedName>
        <fullName evidence="6">VDAC2</fullName>
    </submittedName>
</protein>
<gene>
    <name evidence="6" type="ORF">EB796_024135</name>
</gene>
<evidence type="ECO:0000256" key="2">
    <source>
        <dbReference type="ARBA" id="ARBA00007780"/>
    </source>
</evidence>
<dbReference type="InterPro" id="IPR001925">
    <property type="entry name" value="Porin_Euk"/>
</dbReference>
<organism evidence="6 7">
    <name type="scientific">Bugula neritina</name>
    <name type="common">Brown bryozoan</name>
    <name type="synonym">Sertularia neritina</name>
    <dbReference type="NCBI Taxonomy" id="10212"/>
    <lineage>
        <taxon>Eukaryota</taxon>
        <taxon>Metazoa</taxon>
        <taxon>Spiralia</taxon>
        <taxon>Lophotrochozoa</taxon>
        <taxon>Bryozoa</taxon>
        <taxon>Gymnolaemata</taxon>
        <taxon>Cheilostomatida</taxon>
        <taxon>Flustrina</taxon>
        <taxon>Buguloidea</taxon>
        <taxon>Bugulidae</taxon>
        <taxon>Bugula</taxon>
    </lineage>
</organism>
<comment type="subcellular location">
    <subcellularLocation>
        <location evidence="1">Mitochondrion outer membrane</location>
    </subcellularLocation>
</comment>
<reference evidence="6" key="1">
    <citation type="submission" date="2020-06" db="EMBL/GenBank/DDBJ databases">
        <title>Draft genome of Bugula neritina, a colonial animal packing powerful symbionts and potential medicines.</title>
        <authorList>
            <person name="Rayko M."/>
        </authorList>
    </citation>
    <scope>NUCLEOTIDE SEQUENCE [LARGE SCALE GENOMIC DNA]</scope>
    <source>
        <strain evidence="6">Kwan_BN1</strain>
    </source>
</reference>
<dbReference type="Pfam" id="PF01459">
    <property type="entry name" value="Porin_3"/>
    <property type="match status" value="1"/>
</dbReference>
<dbReference type="InterPro" id="IPR027246">
    <property type="entry name" value="Porin_Euk/Tom40"/>
</dbReference>
<dbReference type="GO" id="GO:0008308">
    <property type="term" value="F:voltage-gated monoatomic anion channel activity"/>
    <property type="evidence" value="ECO:0007669"/>
    <property type="project" value="InterPro"/>
</dbReference>
<keyword evidence="3" id="KW-0812">Transmembrane</keyword>
<evidence type="ECO:0000256" key="5">
    <source>
        <dbReference type="ARBA" id="ARBA00023114"/>
    </source>
</evidence>
<evidence type="ECO:0000256" key="1">
    <source>
        <dbReference type="ARBA" id="ARBA00004294"/>
    </source>
</evidence>
<keyword evidence="3" id="KW-1134">Transmembrane beta strand</keyword>
<dbReference type="GO" id="GO:0005741">
    <property type="term" value="C:mitochondrial outer membrane"/>
    <property type="evidence" value="ECO:0007669"/>
    <property type="project" value="UniProtKB-SubCell"/>
</dbReference>
<dbReference type="InterPro" id="IPR023614">
    <property type="entry name" value="Porin_dom_sf"/>
</dbReference>
<sequence length="252" mass="27111">MFFNLVIVRNLNTWKVEAKASTDSGVKFKSTGVHNTENGKVLGVLESEYSFKDYGLKFVDKWSTDNVFTLECSLENKGIEGLKLTAEGSFNPSSGNKRGQLKTNYKNDFLNLNLDVDSAGGATVRGAGVASYNGFLAGYQSAFDVSKSQLISNNLAFGLDGGDFSITANVNDGQEFLGAVHHKVSRDLETGVTMGWAAGASATTFNFGVKYNISDDTNIKIKVTNQSLMGVSLQQRLKDGKIISMSLSPVIG</sequence>
<dbReference type="Proteomes" id="UP000593567">
    <property type="component" value="Unassembled WGS sequence"/>
</dbReference>
<keyword evidence="4" id="KW-0496">Mitochondrion</keyword>
<evidence type="ECO:0000256" key="4">
    <source>
        <dbReference type="ARBA" id="ARBA00022787"/>
    </source>
</evidence>
<keyword evidence="4" id="KW-1000">Mitochondrion outer membrane</keyword>
<dbReference type="PANTHER" id="PTHR11743">
    <property type="entry name" value="VOLTAGE-DEPENDENT ANION-SELECTIVE CHANNEL"/>
    <property type="match status" value="1"/>
</dbReference>
<comment type="similarity">
    <text evidence="2">Belongs to the eukaryotic mitochondrial porin family.</text>
</comment>
<dbReference type="PANTHER" id="PTHR11743:SF70">
    <property type="entry name" value="GH26960P-RELATED"/>
    <property type="match status" value="1"/>
</dbReference>
<evidence type="ECO:0000313" key="7">
    <source>
        <dbReference type="Proteomes" id="UP000593567"/>
    </source>
</evidence>
<dbReference type="GO" id="GO:0015288">
    <property type="term" value="F:porin activity"/>
    <property type="evidence" value="ECO:0007669"/>
    <property type="project" value="UniProtKB-KW"/>
</dbReference>
<keyword evidence="7" id="KW-1185">Reference proteome</keyword>
<dbReference type="EMBL" id="VXIV02003382">
    <property type="protein sequence ID" value="KAF6017530.1"/>
    <property type="molecule type" value="Genomic_DNA"/>
</dbReference>
<dbReference type="AlphaFoldDB" id="A0A7J7IUK6"/>
<keyword evidence="5" id="KW-0626">Porin</keyword>
<keyword evidence="5" id="KW-0406">Ion transport</keyword>
<dbReference type="OrthoDB" id="7827681at2759"/>
<evidence type="ECO:0000313" key="6">
    <source>
        <dbReference type="EMBL" id="KAF6017530.1"/>
    </source>
</evidence>
<dbReference type="GO" id="GO:0046930">
    <property type="term" value="C:pore complex"/>
    <property type="evidence" value="ECO:0007669"/>
    <property type="project" value="UniProtKB-KW"/>
</dbReference>
<evidence type="ECO:0000256" key="3">
    <source>
        <dbReference type="ARBA" id="ARBA00022452"/>
    </source>
</evidence>
<keyword evidence="5" id="KW-0813">Transport</keyword>
<proteinExistence type="inferred from homology"/>
<accession>A0A7J7IUK6</accession>
<dbReference type="Gene3D" id="2.40.160.10">
    <property type="entry name" value="Porin"/>
    <property type="match status" value="1"/>
</dbReference>
<dbReference type="CDD" id="cd07306">
    <property type="entry name" value="Porin3_VDAC"/>
    <property type="match status" value="1"/>
</dbReference>
<comment type="caution">
    <text evidence="6">The sequence shown here is derived from an EMBL/GenBank/DDBJ whole genome shotgun (WGS) entry which is preliminary data.</text>
</comment>
<keyword evidence="3" id="KW-0472">Membrane</keyword>